<dbReference type="AlphaFoldDB" id="A0A0W8F209"/>
<feature type="transmembrane region" description="Helical" evidence="1">
    <location>
        <begin position="74"/>
        <end position="93"/>
    </location>
</feature>
<protein>
    <submittedName>
        <fullName evidence="2">Uncharacterized protein</fullName>
    </submittedName>
</protein>
<evidence type="ECO:0000256" key="1">
    <source>
        <dbReference type="SAM" id="Phobius"/>
    </source>
</evidence>
<name>A0A0W8F209_9ZZZZ</name>
<keyword evidence="1" id="KW-0472">Membrane</keyword>
<keyword evidence="1" id="KW-1133">Transmembrane helix</keyword>
<proteinExistence type="predicted"/>
<evidence type="ECO:0000313" key="2">
    <source>
        <dbReference type="EMBL" id="KUG14928.1"/>
    </source>
</evidence>
<comment type="caution">
    <text evidence="2">The sequence shown here is derived from an EMBL/GenBank/DDBJ whole genome shotgun (WGS) entry which is preliminary data.</text>
</comment>
<gene>
    <name evidence="2" type="ORF">ASZ90_015426</name>
</gene>
<accession>A0A0W8F209</accession>
<dbReference type="EMBL" id="LNQE01001604">
    <property type="protein sequence ID" value="KUG14928.1"/>
    <property type="molecule type" value="Genomic_DNA"/>
</dbReference>
<sequence>MEIWDRVFETFAHRPSVITPPLKRCTPAGISGNQALPVSDSSGRQEKLFIFFPLIVHGAEHISMNCRRNGVKNIGKIVLIFMILTGMGGYAVADTGIPQTPETIGVGTVTAAQVAGSMISRTSIETAMSVDDPLADIPPLDEQGWGIYYVTTYNEDTFSNGVGFIDYTKLMNLDTANMNVNQYNIEAFKQLTFEGDGTSSMVTSENIFVDGTARWQDTGYSMMCVFAASPEVVFPAFCNSAEAGSSVDMLFGSVTTTTNDRFIMKTGDPAVELNHNVRVIETIGKASAYMNVLGLESRSEYTIPEVVYATTGFSETTTVDGLIDLFDKQMAYQSRLTGNGEAPLFYAVG</sequence>
<reference evidence="2" key="1">
    <citation type="journal article" date="2015" name="Proc. Natl. Acad. Sci. U.S.A.">
        <title>Networks of energetic and metabolic interactions define dynamics in microbial communities.</title>
        <authorList>
            <person name="Embree M."/>
            <person name="Liu J.K."/>
            <person name="Al-Bassam M.M."/>
            <person name="Zengler K."/>
        </authorList>
    </citation>
    <scope>NUCLEOTIDE SEQUENCE</scope>
</reference>
<keyword evidence="1" id="KW-0812">Transmembrane</keyword>
<organism evidence="2">
    <name type="scientific">hydrocarbon metagenome</name>
    <dbReference type="NCBI Taxonomy" id="938273"/>
    <lineage>
        <taxon>unclassified sequences</taxon>
        <taxon>metagenomes</taxon>
        <taxon>ecological metagenomes</taxon>
    </lineage>
</organism>